<evidence type="ECO:0000313" key="18">
    <source>
        <dbReference type="Proteomes" id="UP001372834"/>
    </source>
</evidence>
<dbReference type="PANTHER" id="PTHR12101">
    <property type="entry name" value="POPEYE DOMAIN CONTAINING PROTEIN"/>
    <property type="match status" value="1"/>
</dbReference>
<evidence type="ECO:0000256" key="5">
    <source>
        <dbReference type="ARBA" id="ARBA00022427"/>
    </source>
</evidence>
<reference evidence="17 18" key="1">
    <citation type="submission" date="2023-10" db="EMBL/GenBank/DDBJ databases">
        <title>Genomes of two closely related lineages of the louse Polyplax serrata with different host specificities.</title>
        <authorList>
            <person name="Martinu J."/>
            <person name="Tarabai H."/>
            <person name="Stefka J."/>
            <person name="Hypsa V."/>
        </authorList>
    </citation>
    <scope>NUCLEOTIDE SEQUENCE [LARGE SCALE GENOMIC DNA]</scope>
    <source>
        <strain evidence="17">HR10_N</strain>
    </source>
</reference>
<keyword evidence="7" id="KW-1003">Cell membrane</keyword>
<dbReference type="GO" id="GO:0042391">
    <property type="term" value="P:regulation of membrane potential"/>
    <property type="evidence" value="ECO:0007669"/>
    <property type="project" value="TreeGrafter"/>
</dbReference>
<evidence type="ECO:0000256" key="15">
    <source>
        <dbReference type="SAM" id="Phobius"/>
    </source>
</evidence>
<dbReference type="GO" id="GO:0007155">
    <property type="term" value="P:cell adhesion"/>
    <property type="evidence" value="ECO:0007669"/>
    <property type="project" value="UniProtKB-KW"/>
</dbReference>
<keyword evidence="12 15" id="KW-0472">Membrane</keyword>
<accession>A0AAN8S7K4</accession>
<dbReference type="EMBL" id="JAWJWE010000039">
    <property type="protein sequence ID" value="KAK6620581.1"/>
    <property type="molecule type" value="Genomic_DNA"/>
</dbReference>
<keyword evidence="5" id="KW-0796">Tight junction</keyword>
<evidence type="ECO:0000256" key="2">
    <source>
        <dbReference type="ARBA" id="ARBA00004141"/>
    </source>
</evidence>
<dbReference type="GO" id="GO:0051146">
    <property type="term" value="P:striated muscle cell differentiation"/>
    <property type="evidence" value="ECO:0007669"/>
    <property type="project" value="TreeGrafter"/>
</dbReference>
<comment type="subcellular location">
    <subcellularLocation>
        <location evidence="3">Cell junction</location>
        <location evidence="3">Tight junction</location>
    </subcellularLocation>
    <subcellularLocation>
        <location evidence="1">Lateral cell membrane</location>
    </subcellularLocation>
    <subcellularLocation>
        <location evidence="2">Membrane</location>
        <topology evidence="2">Multi-pass membrane protein</topology>
    </subcellularLocation>
</comment>
<dbReference type="GO" id="GO:0030552">
    <property type="term" value="F:cAMP binding"/>
    <property type="evidence" value="ECO:0007669"/>
    <property type="project" value="TreeGrafter"/>
</dbReference>
<evidence type="ECO:0000259" key="16">
    <source>
        <dbReference type="Pfam" id="PF04831"/>
    </source>
</evidence>
<feature type="transmembrane region" description="Helical" evidence="15">
    <location>
        <begin position="83"/>
        <end position="104"/>
    </location>
</feature>
<evidence type="ECO:0000256" key="12">
    <source>
        <dbReference type="ARBA" id="ARBA00023136"/>
    </source>
</evidence>
<sequence length="409" mass="46847">MERLMVGNLTNETGFDAITWNDTTVTNLKNKIWINDSTSLWNTSEVSTTCEVWEVAQHNLFQTANMFMAAAFIVPKNFKQNILLVRALLCVGFLLNAIWGGFSLCGPDVFGWNIILCLINLGHTISLTMKFLPPRLNVELTELYLKQFKPFRVDKKHFKELAKEAQILKLEVGETYAVEDVTPADEKLSILLRGKLNVTCDDAHLHYIHPHQFIDSPEWEAFHEWSADIFQVTIEAQEECLYLCWPRLRLERVLRHRTVLRQVFESMIGKDITHKLYALNEHLGGLKMSKTEKFNTACRKSLNRSLSFDAVFTGRNGNVRSDFWRTKQEVTDEKNYPCSTPSPVKSRHAHLYIPIRASHFSPDYPFPKQNVQSQNGKGSGQKSQSGSTVTDSEHLDVPPASGVRWLSFR</sequence>
<evidence type="ECO:0000256" key="11">
    <source>
        <dbReference type="ARBA" id="ARBA00022989"/>
    </source>
</evidence>
<dbReference type="GO" id="GO:0007507">
    <property type="term" value="P:heart development"/>
    <property type="evidence" value="ECO:0007669"/>
    <property type="project" value="TreeGrafter"/>
</dbReference>
<gene>
    <name evidence="17" type="ORF">RUM43_010873</name>
</gene>
<dbReference type="AlphaFoldDB" id="A0AAN8S7K4"/>
<evidence type="ECO:0000256" key="14">
    <source>
        <dbReference type="SAM" id="MobiDB-lite"/>
    </source>
</evidence>
<keyword evidence="6" id="KW-0217">Developmental protein</keyword>
<evidence type="ECO:0000256" key="13">
    <source>
        <dbReference type="ARBA" id="ARBA00023180"/>
    </source>
</evidence>
<feature type="region of interest" description="Disordered" evidence="14">
    <location>
        <begin position="364"/>
        <end position="409"/>
    </location>
</feature>
<name>A0AAN8S7K4_POLSC</name>
<evidence type="ECO:0000256" key="8">
    <source>
        <dbReference type="ARBA" id="ARBA00022692"/>
    </source>
</evidence>
<keyword evidence="11 15" id="KW-1133">Transmembrane helix</keyword>
<comment type="caution">
    <text evidence="17">The sequence shown here is derived from an EMBL/GenBank/DDBJ whole genome shotgun (WGS) entry which is preliminary data.</text>
</comment>
<protein>
    <recommendedName>
        <fullName evidence="16">POPDC1-3 domain-containing protein</fullName>
    </recommendedName>
</protein>
<proteinExistence type="inferred from homology"/>
<dbReference type="Proteomes" id="UP001372834">
    <property type="component" value="Unassembled WGS sequence"/>
</dbReference>
<dbReference type="GO" id="GO:0005923">
    <property type="term" value="C:bicellular tight junction"/>
    <property type="evidence" value="ECO:0007669"/>
    <property type="project" value="UniProtKB-SubCell"/>
</dbReference>
<organism evidence="17 18">
    <name type="scientific">Polyplax serrata</name>
    <name type="common">Common mouse louse</name>
    <dbReference type="NCBI Taxonomy" id="468196"/>
    <lineage>
        <taxon>Eukaryota</taxon>
        <taxon>Metazoa</taxon>
        <taxon>Ecdysozoa</taxon>
        <taxon>Arthropoda</taxon>
        <taxon>Hexapoda</taxon>
        <taxon>Insecta</taxon>
        <taxon>Pterygota</taxon>
        <taxon>Neoptera</taxon>
        <taxon>Paraneoptera</taxon>
        <taxon>Psocodea</taxon>
        <taxon>Troctomorpha</taxon>
        <taxon>Phthiraptera</taxon>
        <taxon>Anoplura</taxon>
        <taxon>Polyplacidae</taxon>
        <taxon>Polyplax</taxon>
    </lineage>
</organism>
<evidence type="ECO:0000256" key="4">
    <source>
        <dbReference type="ARBA" id="ARBA00007146"/>
    </source>
</evidence>
<dbReference type="SUPFAM" id="SSF51206">
    <property type="entry name" value="cAMP-binding domain-like"/>
    <property type="match status" value="1"/>
</dbReference>
<dbReference type="InterPro" id="IPR006916">
    <property type="entry name" value="POPDC1-3"/>
</dbReference>
<evidence type="ECO:0000256" key="7">
    <source>
        <dbReference type="ARBA" id="ARBA00022475"/>
    </source>
</evidence>
<evidence type="ECO:0000256" key="9">
    <source>
        <dbReference type="ARBA" id="ARBA00022889"/>
    </source>
</evidence>
<comment type="similarity">
    <text evidence="4">Belongs to the popeye family.</text>
</comment>
<evidence type="ECO:0000313" key="17">
    <source>
        <dbReference type="EMBL" id="KAK6620581.1"/>
    </source>
</evidence>
<keyword evidence="8 15" id="KW-0812">Transmembrane</keyword>
<keyword evidence="9" id="KW-0130">Cell adhesion</keyword>
<evidence type="ECO:0000256" key="1">
    <source>
        <dbReference type="ARBA" id="ARBA00004124"/>
    </source>
</evidence>
<dbReference type="InterPro" id="IPR055272">
    <property type="entry name" value="POPDC1-3_dom"/>
</dbReference>
<evidence type="ECO:0000256" key="3">
    <source>
        <dbReference type="ARBA" id="ARBA00004435"/>
    </source>
</evidence>
<dbReference type="PANTHER" id="PTHR12101:SF17">
    <property type="entry name" value="BLOOD VESSEL EPICARDIAL SUBSTANCE"/>
    <property type="match status" value="1"/>
</dbReference>
<dbReference type="GO" id="GO:0016328">
    <property type="term" value="C:lateral plasma membrane"/>
    <property type="evidence" value="ECO:0007669"/>
    <property type="project" value="UniProtKB-SubCell"/>
</dbReference>
<dbReference type="InterPro" id="IPR018490">
    <property type="entry name" value="cNMP-bd_dom_sf"/>
</dbReference>
<evidence type="ECO:0000256" key="6">
    <source>
        <dbReference type="ARBA" id="ARBA00022473"/>
    </source>
</evidence>
<feature type="compositionally biased region" description="Low complexity" evidence="14">
    <location>
        <begin position="369"/>
        <end position="390"/>
    </location>
</feature>
<feature type="domain" description="POPDC1-3" evidence="16">
    <location>
        <begin position="56"/>
        <end position="281"/>
    </location>
</feature>
<keyword evidence="10" id="KW-0965">Cell junction</keyword>
<dbReference type="GO" id="GO:0042383">
    <property type="term" value="C:sarcolemma"/>
    <property type="evidence" value="ECO:0007669"/>
    <property type="project" value="TreeGrafter"/>
</dbReference>
<dbReference type="Pfam" id="PF04831">
    <property type="entry name" value="POPDC1-3"/>
    <property type="match status" value="1"/>
</dbReference>
<keyword evidence="13" id="KW-0325">Glycoprotein</keyword>
<evidence type="ECO:0000256" key="10">
    <source>
        <dbReference type="ARBA" id="ARBA00022949"/>
    </source>
</evidence>